<dbReference type="Gene3D" id="2.40.128.270">
    <property type="match status" value="1"/>
</dbReference>
<gene>
    <name evidence="2" type="ORF">O970_04805</name>
</gene>
<name>A0AB94ICS4_9GAMM</name>
<organism evidence="2 3">
    <name type="scientific">Candidatus Schmidhempelia bombi str. Bimp</name>
    <dbReference type="NCBI Taxonomy" id="1387197"/>
    <lineage>
        <taxon>Bacteria</taxon>
        <taxon>Pseudomonadati</taxon>
        <taxon>Pseudomonadota</taxon>
        <taxon>Gammaproteobacteria</taxon>
        <taxon>Orbales</taxon>
        <taxon>Orbaceae</taxon>
        <taxon>Candidatus Schmidhempelia</taxon>
    </lineage>
</organism>
<reference evidence="2 3" key="1">
    <citation type="journal article" date="2014" name="Appl. Environ. Microbiol.">
        <title>Genomic features of a bumble bee symbiont reflect its host environment.</title>
        <authorList>
            <person name="Martinson V.G."/>
            <person name="Magoc T."/>
            <person name="Koch H."/>
            <person name="Salzberg S.L."/>
            <person name="Moran N.A."/>
        </authorList>
    </citation>
    <scope>NUCLEOTIDE SEQUENCE [LARGE SCALE GENOMIC DNA]</scope>
    <source>
        <strain evidence="2 3">Bimp</strain>
    </source>
</reference>
<dbReference type="PANTHER" id="PTHR35535">
    <property type="entry name" value="HEAT SHOCK PROTEIN HSLJ"/>
    <property type="match status" value="1"/>
</dbReference>
<dbReference type="InterPro" id="IPR053147">
    <property type="entry name" value="Hsp_HslJ-like"/>
</dbReference>
<evidence type="ECO:0000313" key="3">
    <source>
        <dbReference type="Proteomes" id="UP000506160"/>
    </source>
</evidence>
<dbReference type="AlphaFoldDB" id="A0AB94ICS4"/>
<proteinExistence type="predicted"/>
<accession>A0AB94ICS4</accession>
<protein>
    <submittedName>
        <fullName evidence="2">META domain-containing protein</fullName>
    </submittedName>
</protein>
<dbReference type="InterPro" id="IPR005184">
    <property type="entry name" value="DUF306_Meta_HslJ"/>
</dbReference>
<comment type="caution">
    <text evidence="2">The sequence shown here is derived from an EMBL/GenBank/DDBJ whole genome shotgun (WGS) entry which is preliminary data.</text>
</comment>
<sequence length="144" mass="16054">MKKLTALIAGATLSAILLTGCHSDEKVKPDALLYHRFALVKANGDEVKVEQDQEVPYIEFNENFNISGKMCNNFSGQAIYKDGKITSDNLVSTKMLCPSDQLNKLDYMIDEMLKRGANVALRNNQLTLKSGNDILIFNLRDVVN</sequence>
<dbReference type="EMBL" id="AWGA01000050">
    <property type="protein sequence ID" value="TEA27224.1"/>
    <property type="molecule type" value="Genomic_DNA"/>
</dbReference>
<dbReference type="InterPro" id="IPR038670">
    <property type="entry name" value="HslJ-like_sf"/>
</dbReference>
<evidence type="ECO:0000313" key="2">
    <source>
        <dbReference type="EMBL" id="TEA27224.1"/>
    </source>
</evidence>
<dbReference type="Proteomes" id="UP000506160">
    <property type="component" value="Unassembled WGS sequence"/>
</dbReference>
<dbReference type="Pfam" id="PF03724">
    <property type="entry name" value="META"/>
    <property type="match status" value="1"/>
</dbReference>
<dbReference type="RefSeq" id="WP_024496016.1">
    <property type="nucleotide sequence ID" value="NZ_AWGA01000050.1"/>
</dbReference>
<dbReference type="PROSITE" id="PS51257">
    <property type="entry name" value="PROKAR_LIPOPROTEIN"/>
    <property type="match status" value="1"/>
</dbReference>
<evidence type="ECO:0000259" key="1">
    <source>
        <dbReference type="Pfam" id="PF03724"/>
    </source>
</evidence>
<feature type="domain" description="DUF306" evidence="1">
    <location>
        <begin position="33"/>
        <end position="134"/>
    </location>
</feature>
<keyword evidence="3" id="KW-1185">Reference proteome</keyword>
<dbReference type="PANTHER" id="PTHR35535:SF1">
    <property type="entry name" value="HEAT SHOCK PROTEIN HSLJ"/>
    <property type="match status" value="1"/>
</dbReference>